<keyword evidence="3 15" id="KW-0812">Transmembrane</keyword>
<dbReference type="SUPFAM" id="SSF55073">
    <property type="entry name" value="Nucleotide cyclase"/>
    <property type="match status" value="1"/>
</dbReference>
<feature type="transmembrane region" description="Helical" evidence="15">
    <location>
        <begin position="64"/>
        <end position="83"/>
    </location>
</feature>
<dbReference type="STRING" id="7574.A0A1S3K5K2"/>
<dbReference type="InterPro" id="IPR013587">
    <property type="entry name" value="Nitrate/nitrite_sensing"/>
</dbReference>
<protein>
    <recommendedName>
        <fullName evidence="2">guanylate cyclase</fullName>
        <ecNumber evidence="2">4.6.1.2</ecNumber>
    </recommendedName>
</protein>
<evidence type="ECO:0000259" key="16">
    <source>
        <dbReference type="PROSITE" id="PS50125"/>
    </source>
</evidence>
<evidence type="ECO:0000256" key="2">
    <source>
        <dbReference type="ARBA" id="ARBA00012202"/>
    </source>
</evidence>
<dbReference type="OMA" id="HAWEIST"/>
<dbReference type="InterPro" id="IPR050401">
    <property type="entry name" value="Cyclic_nucleotide_synthase"/>
</dbReference>
<evidence type="ECO:0000256" key="8">
    <source>
        <dbReference type="ARBA" id="ARBA00023136"/>
    </source>
</evidence>
<name>A0A1S3K5K2_LINAN</name>
<keyword evidence="17" id="KW-1185">Reference proteome</keyword>
<dbReference type="InterPro" id="IPR001054">
    <property type="entry name" value="A/G_cyclase"/>
</dbReference>
<feature type="region of interest" description="Disordered" evidence="14">
    <location>
        <begin position="1"/>
        <end position="29"/>
    </location>
</feature>
<comment type="similarity">
    <text evidence="13">Belongs to the adenylyl cyclase class-4/guanylyl cyclase family.</text>
</comment>
<keyword evidence="12" id="KW-0141">cGMP biosynthesis</keyword>
<dbReference type="PANTHER" id="PTHR11920">
    <property type="entry name" value="GUANYLYL CYCLASE"/>
    <property type="match status" value="1"/>
</dbReference>
<dbReference type="KEGG" id="lak:106179004"/>
<feature type="transmembrane region" description="Helical" evidence="15">
    <location>
        <begin position="371"/>
        <end position="393"/>
    </location>
</feature>
<dbReference type="GO" id="GO:0005886">
    <property type="term" value="C:plasma membrane"/>
    <property type="evidence" value="ECO:0007669"/>
    <property type="project" value="TreeGrafter"/>
</dbReference>
<dbReference type="OrthoDB" id="60033at2759"/>
<evidence type="ECO:0000256" key="15">
    <source>
        <dbReference type="SAM" id="Phobius"/>
    </source>
</evidence>
<dbReference type="CDD" id="cd07302">
    <property type="entry name" value="CHD"/>
    <property type="match status" value="1"/>
</dbReference>
<sequence>MALELAAVSPSERPVDEREPTCNARSEQREQRVLSYPVSQASQCDLRELVAGTQERASSKASKLIAVMVVPLCLLVTLVGISFSQSYNRLDSAIKTERSLDVTNGASALVLALQKERGLTAMFLSSNGSNSDALATLDKQRSETNLKLANLSQWPPQITLGSKIMKGKHVKLEVQQDLQRHRHTANSLGVTIKGNIEYYTSLTQQFMNWGMQQLRLHSEGELWPLINAEGVTLRATDAAGLQRALGSTFFTMCGYTKDSSVWFSNLEGQVDTLLQLAFNYDPECKDQYDLLNSESPYLVPDIQRQKKNMLGDRFEEVCRNMTLDERYKNSMVWFENLTNYISLLQKLLENSSKRITLRLHALKQHSSHMSAIYLVVLGLTVTLCTSTTIWYITSIRSVMKTLKVYAGKVSQKTKELACEKKRTETLLHRMLPPSVADQLKKKKEVVAEYFDSVTVYFSDIVSFTAIASKSTPRQVIRMLNALYSMFDGCIDHYDVYKVETIGDAYMVVSGLPEPNADKHATEIALMALELMKLVNSFEIPHLPGERLRIRIGVNSGPVAAGVVGLKMPRYCLFGDTVNTASRMESTGKARRIQISEQTRDLLDPRCGFVTSHRGKISVKGKGLIDTFWLMNERAHGASPLQDFNLTIANLDGYINECFDVDDDVEPDLVGGMPTLDI</sequence>
<evidence type="ECO:0000256" key="7">
    <source>
        <dbReference type="ARBA" id="ARBA00023134"/>
    </source>
</evidence>
<dbReference type="InterPro" id="IPR029787">
    <property type="entry name" value="Nucleotide_cyclase"/>
</dbReference>
<dbReference type="GeneID" id="106179004"/>
<dbReference type="FunFam" id="3.30.70.1230:FF:000004">
    <property type="entry name" value="Guanylate cyclase"/>
    <property type="match status" value="1"/>
</dbReference>
<keyword evidence="11 13" id="KW-0456">Lyase</keyword>
<dbReference type="InterPro" id="IPR011645">
    <property type="entry name" value="HNOB_dom_associated"/>
</dbReference>
<comment type="subcellular location">
    <subcellularLocation>
        <location evidence="1">Membrane</location>
        <topology evidence="1">Single-pass type I membrane protein</topology>
    </subcellularLocation>
</comment>
<dbReference type="AlphaFoldDB" id="A0A1S3K5K2"/>
<dbReference type="Pfam" id="PF00211">
    <property type="entry name" value="Guanylate_cyc"/>
    <property type="match status" value="1"/>
</dbReference>
<reference evidence="18" key="1">
    <citation type="submission" date="2025-08" db="UniProtKB">
        <authorList>
            <consortium name="RefSeq"/>
        </authorList>
    </citation>
    <scope>IDENTIFICATION</scope>
    <source>
        <tissue evidence="18">Gonads</tissue>
    </source>
</reference>
<dbReference type="GO" id="GO:0007168">
    <property type="term" value="P:receptor guanylyl cyclase signaling pathway"/>
    <property type="evidence" value="ECO:0007669"/>
    <property type="project" value="TreeGrafter"/>
</dbReference>
<evidence type="ECO:0000256" key="1">
    <source>
        <dbReference type="ARBA" id="ARBA00004479"/>
    </source>
</evidence>
<dbReference type="InParanoid" id="A0A1S3K5K2"/>
<keyword evidence="6 15" id="KW-1133">Transmembrane helix</keyword>
<dbReference type="InterPro" id="IPR018297">
    <property type="entry name" value="A/G_cyclase_CS"/>
</dbReference>
<feature type="domain" description="Guanylate cyclase" evidence="16">
    <location>
        <begin position="454"/>
        <end position="584"/>
    </location>
</feature>
<evidence type="ECO:0000256" key="11">
    <source>
        <dbReference type="ARBA" id="ARBA00023239"/>
    </source>
</evidence>
<dbReference type="Proteomes" id="UP000085678">
    <property type="component" value="Unplaced"/>
</dbReference>
<dbReference type="SMART" id="SM00044">
    <property type="entry name" value="CYCc"/>
    <property type="match status" value="1"/>
</dbReference>
<evidence type="ECO:0000256" key="12">
    <source>
        <dbReference type="ARBA" id="ARBA00023293"/>
    </source>
</evidence>
<dbReference type="Pfam" id="PF08376">
    <property type="entry name" value="NIT"/>
    <property type="match status" value="1"/>
</dbReference>
<dbReference type="EC" id="4.6.1.2" evidence="2"/>
<dbReference type="GO" id="GO:0001653">
    <property type="term" value="F:peptide receptor activity"/>
    <property type="evidence" value="ECO:0007669"/>
    <property type="project" value="TreeGrafter"/>
</dbReference>
<dbReference type="GO" id="GO:0035556">
    <property type="term" value="P:intracellular signal transduction"/>
    <property type="evidence" value="ECO:0007669"/>
    <property type="project" value="InterPro"/>
</dbReference>
<proteinExistence type="inferred from homology"/>
<evidence type="ECO:0000256" key="9">
    <source>
        <dbReference type="ARBA" id="ARBA00023170"/>
    </source>
</evidence>
<accession>A0A1S3K5K2</accession>
<keyword evidence="8 15" id="KW-0472">Membrane</keyword>
<dbReference type="GO" id="GO:0004383">
    <property type="term" value="F:guanylate cyclase activity"/>
    <property type="evidence" value="ECO:0007669"/>
    <property type="project" value="UniProtKB-EC"/>
</dbReference>
<evidence type="ECO:0000256" key="13">
    <source>
        <dbReference type="RuleBase" id="RU000405"/>
    </source>
</evidence>
<dbReference type="Pfam" id="PF07701">
    <property type="entry name" value="HNOBA"/>
    <property type="match status" value="1"/>
</dbReference>
<evidence type="ECO:0000256" key="3">
    <source>
        <dbReference type="ARBA" id="ARBA00022692"/>
    </source>
</evidence>
<organism evidence="17 18">
    <name type="scientific">Lingula anatina</name>
    <name type="common">Brachiopod</name>
    <name type="synonym">Lingula unguis</name>
    <dbReference type="NCBI Taxonomy" id="7574"/>
    <lineage>
        <taxon>Eukaryota</taxon>
        <taxon>Metazoa</taxon>
        <taxon>Spiralia</taxon>
        <taxon>Lophotrochozoa</taxon>
        <taxon>Brachiopoda</taxon>
        <taxon>Linguliformea</taxon>
        <taxon>Lingulata</taxon>
        <taxon>Lingulida</taxon>
        <taxon>Linguloidea</taxon>
        <taxon>Lingulidae</taxon>
        <taxon>Lingula</taxon>
    </lineage>
</organism>
<dbReference type="PANTHER" id="PTHR11920:SF501">
    <property type="entry name" value="GUANYLATE CYCLASE 32E"/>
    <property type="match status" value="1"/>
</dbReference>
<dbReference type="PROSITE" id="PS00452">
    <property type="entry name" value="GUANYLATE_CYCLASE_1"/>
    <property type="match status" value="1"/>
</dbReference>
<dbReference type="Gene3D" id="3.30.70.1230">
    <property type="entry name" value="Nucleotide cyclase"/>
    <property type="match status" value="1"/>
</dbReference>
<dbReference type="GO" id="GO:0004016">
    <property type="term" value="F:adenylate cyclase activity"/>
    <property type="evidence" value="ECO:0007669"/>
    <property type="project" value="TreeGrafter"/>
</dbReference>
<dbReference type="RefSeq" id="XP_013417913.1">
    <property type="nucleotide sequence ID" value="XM_013562459.1"/>
</dbReference>
<evidence type="ECO:0000256" key="10">
    <source>
        <dbReference type="ARBA" id="ARBA00023180"/>
    </source>
</evidence>
<dbReference type="PROSITE" id="PS50125">
    <property type="entry name" value="GUANYLATE_CYCLASE_2"/>
    <property type="match status" value="1"/>
</dbReference>
<evidence type="ECO:0000256" key="5">
    <source>
        <dbReference type="ARBA" id="ARBA00022741"/>
    </source>
</evidence>
<keyword evidence="4" id="KW-0732">Signal</keyword>
<evidence type="ECO:0000313" key="17">
    <source>
        <dbReference type="Proteomes" id="UP000085678"/>
    </source>
</evidence>
<keyword evidence="9" id="KW-0675">Receptor</keyword>
<evidence type="ECO:0000256" key="14">
    <source>
        <dbReference type="SAM" id="MobiDB-lite"/>
    </source>
</evidence>
<evidence type="ECO:0000256" key="6">
    <source>
        <dbReference type="ARBA" id="ARBA00022989"/>
    </source>
</evidence>
<evidence type="ECO:0000313" key="18">
    <source>
        <dbReference type="RefSeq" id="XP_013417913.1"/>
    </source>
</evidence>
<keyword evidence="10" id="KW-0325">Glycoprotein</keyword>
<evidence type="ECO:0000256" key="4">
    <source>
        <dbReference type="ARBA" id="ARBA00022729"/>
    </source>
</evidence>
<keyword evidence="5" id="KW-0547">Nucleotide-binding</keyword>
<dbReference type="Gene3D" id="6.10.250.780">
    <property type="match status" value="1"/>
</dbReference>
<gene>
    <name evidence="18" type="primary">LOC106179004</name>
</gene>
<dbReference type="GO" id="GO:0005525">
    <property type="term" value="F:GTP binding"/>
    <property type="evidence" value="ECO:0007669"/>
    <property type="project" value="UniProtKB-KW"/>
</dbReference>
<feature type="compositionally biased region" description="Basic and acidic residues" evidence="14">
    <location>
        <begin position="13"/>
        <end position="29"/>
    </location>
</feature>
<keyword evidence="7" id="KW-0342">GTP-binding</keyword>